<dbReference type="Proteomes" id="UP000029981">
    <property type="component" value="Chromosome 5"/>
</dbReference>
<accession>A0A0A0KVC1</accession>
<keyword evidence="3" id="KW-1185">Reference proteome</keyword>
<reference evidence="2 3" key="4">
    <citation type="journal article" date="2011" name="BMC Genomics">
        <title>RNA-Seq improves annotation of protein-coding genes in the cucumber genome.</title>
        <authorList>
            <person name="Li Z."/>
            <person name="Zhang Z."/>
            <person name="Yan P."/>
            <person name="Huang S."/>
            <person name="Fei Z."/>
            <person name="Lin K."/>
        </authorList>
    </citation>
    <scope>NUCLEOTIDE SEQUENCE [LARGE SCALE GENOMIC DNA]</scope>
    <source>
        <strain evidence="3">cv. 9930</strain>
    </source>
</reference>
<dbReference type="OMA" id="GFKWMKE"/>
<evidence type="ECO:0000256" key="1">
    <source>
        <dbReference type="SAM" id="MobiDB-lite"/>
    </source>
</evidence>
<feature type="compositionally biased region" description="Basic and acidic residues" evidence="1">
    <location>
        <begin position="25"/>
        <end position="39"/>
    </location>
</feature>
<dbReference type="EMBL" id="CM002926">
    <property type="protein sequence ID" value="KGN51701.1"/>
    <property type="molecule type" value="Genomic_DNA"/>
</dbReference>
<gene>
    <name evidence="2" type="ORF">Csa_5G590180</name>
</gene>
<organism evidence="2 3">
    <name type="scientific">Cucumis sativus</name>
    <name type="common">Cucumber</name>
    <dbReference type="NCBI Taxonomy" id="3659"/>
    <lineage>
        <taxon>Eukaryota</taxon>
        <taxon>Viridiplantae</taxon>
        <taxon>Streptophyta</taxon>
        <taxon>Embryophyta</taxon>
        <taxon>Tracheophyta</taxon>
        <taxon>Spermatophyta</taxon>
        <taxon>Magnoliopsida</taxon>
        <taxon>eudicotyledons</taxon>
        <taxon>Gunneridae</taxon>
        <taxon>Pentapetalae</taxon>
        <taxon>rosids</taxon>
        <taxon>fabids</taxon>
        <taxon>Cucurbitales</taxon>
        <taxon>Cucurbitaceae</taxon>
        <taxon>Benincaseae</taxon>
        <taxon>Cucumis</taxon>
    </lineage>
</organism>
<reference evidence="2 3" key="1">
    <citation type="journal article" date="2009" name="Nat. Genet.">
        <title>The genome of the cucumber, Cucumis sativus L.</title>
        <authorList>
            <person name="Huang S."/>
            <person name="Li R."/>
            <person name="Zhang Z."/>
            <person name="Li L."/>
            <person name="Gu X."/>
            <person name="Fan W."/>
            <person name="Lucas W.J."/>
            <person name="Wang X."/>
            <person name="Xie B."/>
            <person name="Ni P."/>
            <person name="Ren Y."/>
            <person name="Zhu H."/>
            <person name="Li J."/>
            <person name="Lin K."/>
            <person name="Jin W."/>
            <person name="Fei Z."/>
            <person name="Li G."/>
            <person name="Staub J."/>
            <person name="Kilian A."/>
            <person name="van der Vossen E.A."/>
            <person name="Wu Y."/>
            <person name="Guo J."/>
            <person name="He J."/>
            <person name="Jia Z."/>
            <person name="Ren Y."/>
            <person name="Tian G."/>
            <person name="Lu Y."/>
            <person name="Ruan J."/>
            <person name="Qian W."/>
            <person name="Wang M."/>
            <person name="Huang Q."/>
            <person name="Li B."/>
            <person name="Xuan Z."/>
            <person name="Cao J."/>
            <person name="Asan"/>
            <person name="Wu Z."/>
            <person name="Zhang J."/>
            <person name="Cai Q."/>
            <person name="Bai Y."/>
            <person name="Zhao B."/>
            <person name="Han Y."/>
            <person name="Li Y."/>
            <person name="Li X."/>
            <person name="Wang S."/>
            <person name="Shi Q."/>
            <person name="Liu S."/>
            <person name="Cho W.K."/>
            <person name="Kim J.Y."/>
            <person name="Xu Y."/>
            <person name="Heller-Uszynska K."/>
            <person name="Miao H."/>
            <person name="Cheng Z."/>
            <person name="Zhang S."/>
            <person name="Wu J."/>
            <person name="Yang Y."/>
            <person name="Kang H."/>
            <person name="Li M."/>
            <person name="Liang H."/>
            <person name="Ren X."/>
            <person name="Shi Z."/>
            <person name="Wen M."/>
            <person name="Jian M."/>
            <person name="Yang H."/>
            <person name="Zhang G."/>
            <person name="Yang Z."/>
            <person name="Chen R."/>
            <person name="Liu S."/>
            <person name="Li J."/>
            <person name="Ma L."/>
            <person name="Liu H."/>
            <person name="Zhou Y."/>
            <person name="Zhao J."/>
            <person name="Fang X."/>
            <person name="Li G."/>
            <person name="Fang L."/>
            <person name="Li Y."/>
            <person name="Liu D."/>
            <person name="Zheng H."/>
            <person name="Zhang Y."/>
            <person name="Qin N."/>
            <person name="Li Z."/>
            <person name="Yang G."/>
            <person name="Yang S."/>
            <person name="Bolund L."/>
            <person name="Kristiansen K."/>
            <person name="Zheng H."/>
            <person name="Li S."/>
            <person name="Zhang X."/>
            <person name="Yang H."/>
            <person name="Wang J."/>
            <person name="Sun R."/>
            <person name="Zhang B."/>
            <person name="Jiang S."/>
            <person name="Wang J."/>
            <person name="Du Y."/>
            <person name="Li S."/>
        </authorList>
    </citation>
    <scope>NUCLEOTIDE SEQUENCE [LARGE SCALE GENOMIC DNA]</scope>
    <source>
        <strain evidence="3">cv. 9930</strain>
    </source>
</reference>
<feature type="region of interest" description="Disordered" evidence="1">
    <location>
        <begin position="1"/>
        <end position="41"/>
    </location>
</feature>
<evidence type="ECO:0000313" key="2">
    <source>
        <dbReference type="EMBL" id="KGN51701.1"/>
    </source>
</evidence>
<evidence type="ECO:0000313" key="3">
    <source>
        <dbReference type="Proteomes" id="UP000029981"/>
    </source>
</evidence>
<dbReference type="AlphaFoldDB" id="A0A0A0KVC1"/>
<proteinExistence type="predicted"/>
<name>A0A0A0KVC1_CUCSA</name>
<protein>
    <submittedName>
        <fullName evidence="2">Uncharacterized protein</fullName>
    </submittedName>
</protein>
<reference evidence="2 3" key="3">
    <citation type="journal article" date="2010" name="BMC Genomics">
        <title>Transcriptome sequencing and comparative analysis of cucumber flowers with different sex types.</title>
        <authorList>
            <person name="Guo S."/>
            <person name="Zheng Y."/>
            <person name="Joung J.G."/>
            <person name="Liu S."/>
            <person name="Zhang Z."/>
            <person name="Crasta O.R."/>
            <person name="Sobral B.W."/>
            <person name="Xu Y."/>
            <person name="Huang S."/>
            <person name="Fei Z."/>
        </authorList>
    </citation>
    <scope>NUCLEOTIDE SEQUENCE [LARGE SCALE GENOMIC DNA]</scope>
    <source>
        <strain evidence="3">cv. 9930</strain>
    </source>
</reference>
<dbReference type="eggNOG" id="ENOG502SEPZ">
    <property type="taxonomic scope" value="Eukaryota"/>
</dbReference>
<sequence length="61" mass="7006">MGLDGGLSWADQWDYNPDPPPSSSENEKKKNKDGSSDKSKFRKTILGFKWMKELRKKSDKS</sequence>
<reference evidence="2 3" key="2">
    <citation type="journal article" date="2009" name="PLoS ONE">
        <title>An integrated genetic and cytogenetic map of the cucumber genome.</title>
        <authorList>
            <person name="Ren Y."/>
            <person name="Zhang Z."/>
            <person name="Liu J."/>
            <person name="Staub J.E."/>
            <person name="Han Y."/>
            <person name="Cheng Z."/>
            <person name="Li X."/>
            <person name="Lu J."/>
            <person name="Miao H."/>
            <person name="Kang H."/>
            <person name="Xie B."/>
            <person name="Gu X."/>
            <person name="Wang X."/>
            <person name="Du Y."/>
            <person name="Jin W."/>
            <person name="Huang S."/>
        </authorList>
    </citation>
    <scope>NUCLEOTIDE SEQUENCE [LARGE SCALE GENOMIC DNA]</scope>
    <source>
        <strain evidence="3">cv. 9930</strain>
    </source>
</reference>
<dbReference type="Gramene" id="KGN51701">
    <property type="protein sequence ID" value="KGN51701"/>
    <property type="gene ID" value="Csa_5G590180"/>
</dbReference>
<dbReference type="KEGG" id="csv:101219061"/>